<comment type="similarity">
    <text evidence="3">Belongs to the peptidase M50B family.</text>
</comment>
<evidence type="ECO:0000256" key="10">
    <source>
        <dbReference type="ARBA" id="ARBA00022989"/>
    </source>
</evidence>
<dbReference type="EMBL" id="CP012508">
    <property type="protein sequence ID" value="ALB23336.1"/>
    <property type="molecule type" value="Genomic_DNA"/>
</dbReference>
<evidence type="ECO:0000256" key="9">
    <source>
        <dbReference type="ARBA" id="ARBA00022833"/>
    </source>
</evidence>
<comment type="subcellular location">
    <subcellularLocation>
        <location evidence="2">Cell membrane</location>
        <topology evidence="2">Multi-pass membrane protein</topology>
    </subcellularLocation>
</comment>
<dbReference type="OrthoDB" id="9800627at2"/>
<comment type="cofactor">
    <cofactor evidence="1">
        <name>Zn(2+)</name>
        <dbReference type="ChEBI" id="CHEBI:29105"/>
    </cofactor>
</comment>
<evidence type="ECO:0000256" key="7">
    <source>
        <dbReference type="ARBA" id="ARBA00022723"/>
    </source>
</evidence>
<evidence type="ECO:0000256" key="5">
    <source>
        <dbReference type="ARBA" id="ARBA00022670"/>
    </source>
</evidence>
<dbReference type="GO" id="GO:0046872">
    <property type="term" value="F:metal ion binding"/>
    <property type="evidence" value="ECO:0007669"/>
    <property type="project" value="UniProtKB-KW"/>
</dbReference>
<keyword evidence="12" id="KW-0472">Membrane</keyword>
<keyword evidence="5" id="KW-0645">Protease</keyword>
<accession>A0A1L6TD48</accession>
<evidence type="ECO:0000256" key="2">
    <source>
        <dbReference type="ARBA" id="ARBA00004651"/>
    </source>
</evidence>
<dbReference type="GO" id="GO:0005886">
    <property type="term" value="C:plasma membrane"/>
    <property type="evidence" value="ECO:0007669"/>
    <property type="project" value="UniProtKB-SubCell"/>
</dbReference>
<evidence type="ECO:0000256" key="4">
    <source>
        <dbReference type="ARBA" id="ARBA00022475"/>
    </source>
</evidence>
<keyword evidence="10" id="KW-1133">Transmembrane helix</keyword>
<proteinExistence type="inferred from homology"/>
<dbReference type="GO" id="GO:0006508">
    <property type="term" value="P:proteolysis"/>
    <property type="evidence" value="ECO:0007669"/>
    <property type="project" value="UniProtKB-KW"/>
</dbReference>
<evidence type="ECO:0000256" key="12">
    <source>
        <dbReference type="ARBA" id="ARBA00023136"/>
    </source>
</evidence>
<gene>
    <name evidence="13" type="ORF">KU39_2156</name>
</gene>
<evidence type="ECO:0000256" key="6">
    <source>
        <dbReference type="ARBA" id="ARBA00022692"/>
    </source>
</evidence>
<name>A0A1L6TD48_PISSA</name>
<evidence type="ECO:0000256" key="3">
    <source>
        <dbReference type="ARBA" id="ARBA00007931"/>
    </source>
</evidence>
<keyword evidence="8 13" id="KW-0378">Hydrolase</keyword>
<dbReference type="EC" id="3.4.24.-" evidence="13"/>
<dbReference type="GO" id="GO:0008237">
    <property type="term" value="F:metallopeptidase activity"/>
    <property type="evidence" value="ECO:0007669"/>
    <property type="project" value="UniProtKB-KW"/>
</dbReference>
<dbReference type="CDD" id="cd06158">
    <property type="entry name" value="S2P-M50_like_1"/>
    <property type="match status" value="1"/>
</dbReference>
<dbReference type="PANTHER" id="PTHR35864">
    <property type="entry name" value="ZINC METALLOPROTEASE MJ0611-RELATED"/>
    <property type="match status" value="1"/>
</dbReference>
<evidence type="ECO:0000256" key="11">
    <source>
        <dbReference type="ARBA" id="ARBA00023049"/>
    </source>
</evidence>
<evidence type="ECO:0000313" key="14">
    <source>
        <dbReference type="Proteomes" id="UP000029558"/>
    </source>
</evidence>
<dbReference type="RefSeq" id="WP_017377003.1">
    <property type="nucleotide sequence ID" value="NZ_CP012508.1"/>
</dbReference>
<dbReference type="PANTHER" id="PTHR35864:SF1">
    <property type="entry name" value="ZINC METALLOPROTEASE YWHC-RELATED"/>
    <property type="match status" value="1"/>
</dbReference>
<keyword evidence="9" id="KW-0862">Zinc</keyword>
<evidence type="ECO:0000256" key="1">
    <source>
        <dbReference type="ARBA" id="ARBA00001947"/>
    </source>
</evidence>
<evidence type="ECO:0000256" key="8">
    <source>
        <dbReference type="ARBA" id="ARBA00022801"/>
    </source>
</evidence>
<keyword evidence="6" id="KW-0812">Transmembrane</keyword>
<protein>
    <submittedName>
        <fullName evidence="13">Peptidase M50 family protein</fullName>
        <ecNumber evidence="13">3.4.24.-</ecNumber>
    </submittedName>
</protein>
<dbReference type="AlphaFoldDB" id="A0A1L6TD48"/>
<evidence type="ECO:0000313" key="13">
    <source>
        <dbReference type="EMBL" id="ALB23336.1"/>
    </source>
</evidence>
<organism evidence="13 14">
    <name type="scientific">Piscirickettsia salmonis</name>
    <dbReference type="NCBI Taxonomy" id="1238"/>
    <lineage>
        <taxon>Bacteria</taxon>
        <taxon>Pseudomonadati</taxon>
        <taxon>Pseudomonadota</taxon>
        <taxon>Gammaproteobacteria</taxon>
        <taxon>Thiotrichales</taxon>
        <taxon>Piscirickettsiaceae</taxon>
        <taxon>Piscirickettsia</taxon>
    </lineage>
</organism>
<keyword evidence="11" id="KW-0482">Metalloprotease</keyword>
<keyword evidence="4" id="KW-1003">Cell membrane</keyword>
<keyword evidence="7" id="KW-0479">Metal-binding</keyword>
<dbReference type="Proteomes" id="UP000029558">
    <property type="component" value="Chromosome"/>
</dbReference>
<dbReference type="InterPro" id="IPR044537">
    <property type="entry name" value="Rip2-like"/>
</dbReference>
<dbReference type="InterPro" id="IPR052348">
    <property type="entry name" value="Metallopeptidase_M50B"/>
</dbReference>
<reference evidence="13 14" key="1">
    <citation type="journal article" date="2014" name="Genome Announc.">
        <title>Comparative Genome Analysis of Two Isolates of the Fish Pathogen Piscirickettsia salmonis from Different Hosts Reveals Major Differences in Virulence-Associated Secretion Systems.</title>
        <authorList>
            <person name="Bohle H."/>
            <person name="Henriquez P."/>
            <person name="Grothusen H."/>
            <person name="Navas E."/>
            <person name="Sandoval A."/>
            <person name="Bustamante F."/>
            <person name="Bustos P."/>
            <person name="Mancilla M."/>
        </authorList>
    </citation>
    <scope>NUCLEOTIDE SEQUENCE [LARGE SCALE GENOMIC DNA]</scope>
    <source>
        <strain evidence="14">B1-32597</strain>
    </source>
</reference>
<sequence length="207" mass="22695">MIEHLNTALILVIPTLTAIIFHEIGHGYMAKLLGDPTAAQQGRLSLNPLAHIDPVGTILVPALLYLAGGFIFGWAKPVPVNYSQLYSPRRDSALVAIAGPVINFIFLFIWSALFAITRAHSPVLYAMSLVGIQINIILIALNLLPIPPLDGSRVISSFLPTQLAYYYERLSFLSFTLIILLVASGVFGQYLQPLLTDGTQFFSQLFI</sequence>